<dbReference type="VEuPathDB" id="PlasmoDB:PfGB4_050005400"/>
<evidence type="ECO:0000259" key="3">
    <source>
        <dbReference type="Pfam" id="PF03011"/>
    </source>
</evidence>
<feature type="domain" description="Duffy-antigen binding" evidence="4">
    <location>
        <begin position="1828"/>
        <end position="2017"/>
    </location>
</feature>
<dbReference type="Gene3D" id="1.20.58.1930">
    <property type="match status" value="2"/>
</dbReference>
<dbReference type="InterPro" id="IPR008602">
    <property type="entry name" value="Duffy-antigen-binding"/>
</dbReference>
<evidence type="ECO:0000313" key="8">
    <source>
        <dbReference type="EMBL" id="ANJ21023.1"/>
    </source>
</evidence>
<feature type="region of interest" description="Disordered" evidence="1">
    <location>
        <begin position="1739"/>
        <end position="1776"/>
    </location>
</feature>
<dbReference type="VEuPathDB" id="PlasmoDB:PfGB4_000015900"/>
<dbReference type="InterPro" id="IPR049158">
    <property type="entry name" value="PfEMP1_CIDRalpha1_dom"/>
</dbReference>
<dbReference type="VEuPathDB" id="PlasmoDB:PfNF166_090005000"/>
<dbReference type="VEuPathDB" id="PlasmoDB:PfGA01_010005600"/>
<dbReference type="InterPro" id="IPR004258">
    <property type="entry name" value="DBL"/>
</dbReference>
<feature type="region of interest" description="Disordered" evidence="1">
    <location>
        <begin position="3003"/>
        <end position="3144"/>
    </location>
</feature>
<dbReference type="EMBL" id="KX154903">
    <property type="protein sequence ID" value="ANJ21023.1"/>
    <property type="molecule type" value="Genomic_DNA"/>
</dbReference>
<feature type="region of interest" description="Disordered" evidence="1">
    <location>
        <begin position="2382"/>
        <end position="2408"/>
    </location>
</feature>
<dbReference type="VEuPathDB" id="PlasmoDB:PfDd2_040005100"/>
<dbReference type="VEuPathDB" id="PlasmoDB:PfGN01_130079200"/>
<dbReference type="FunFam" id="1.20.58.830:FF:000001">
    <property type="entry name" value="Erythrocyte membrane protein 1, PfEMP1"/>
    <property type="match status" value="1"/>
</dbReference>
<dbReference type="VEuPathDB" id="PlasmoDB:PfKE01_070035100"/>
<dbReference type="PANTHER" id="PTHR48125">
    <property type="entry name" value="LP07818P1"/>
    <property type="match status" value="1"/>
</dbReference>
<dbReference type="PANTHER" id="PTHR48125:SF12">
    <property type="entry name" value="AT HOOK TRANSCRIPTION FACTOR FAMILY-RELATED"/>
    <property type="match status" value="1"/>
</dbReference>
<feature type="domain" description="Duffy-binding-like" evidence="7">
    <location>
        <begin position="2600"/>
        <end position="2750"/>
    </location>
</feature>
<name>A0A191VZ85_PLAFA</name>
<dbReference type="VEuPathDB" id="PlasmoDB:PfGB4_040031300"/>
<dbReference type="Pfam" id="PF05424">
    <property type="entry name" value="Duffy_binding"/>
    <property type="match status" value="6"/>
</dbReference>
<protein>
    <submittedName>
        <fullName evidence="8">Erythrocyte membrane protein 1</fullName>
    </submittedName>
</protein>
<dbReference type="VEuPathDB" id="PlasmoDB:PfML01_030030000"/>
<dbReference type="VEuPathDB" id="PlasmoDB:PF3D7_1150400"/>
<dbReference type="FunFam" id="1.20.58.1930:FF:000001">
    <property type="entry name" value="Erythrocyte membrane protein 1, PfEMP1"/>
    <property type="match status" value="1"/>
</dbReference>
<dbReference type="VEuPathDB" id="PlasmoDB:PfIT_120045200"/>
<feature type="domain" description="Duffy-antigen binding" evidence="4">
    <location>
        <begin position="1070"/>
        <end position="1225"/>
    </location>
</feature>
<evidence type="ECO:0000259" key="6">
    <source>
        <dbReference type="Pfam" id="PF21807"/>
    </source>
</evidence>
<evidence type="ECO:0000256" key="2">
    <source>
        <dbReference type="SAM" id="Phobius"/>
    </source>
</evidence>
<dbReference type="GO" id="GO:0046789">
    <property type="term" value="F:host cell surface receptor binding"/>
    <property type="evidence" value="ECO:0007669"/>
    <property type="project" value="InterPro"/>
</dbReference>
<feature type="compositionally biased region" description="Acidic residues" evidence="1">
    <location>
        <begin position="3032"/>
        <end position="3043"/>
    </location>
</feature>
<dbReference type="FunFam" id="1.20.58.1930:FF:000002">
    <property type="entry name" value="Erythrocyte membrane protein 1, PfEMP1"/>
    <property type="match status" value="1"/>
</dbReference>
<dbReference type="VEuPathDB" id="PlasmoDB:PfKH01_010021400"/>
<dbReference type="VEuPathDB" id="PlasmoDB:PfSN01_080037400"/>
<keyword evidence="2" id="KW-0812">Transmembrane</keyword>
<dbReference type="Gene3D" id="1.20.58.830">
    <property type="match status" value="6"/>
</dbReference>
<feature type="region of interest" description="Disordered" evidence="1">
    <location>
        <begin position="1370"/>
        <end position="1396"/>
    </location>
</feature>
<dbReference type="InterPro" id="IPR042202">
    <property type="entry name" value="Duffy-ag-bd_sf"/>
</dbReference>
<dbReference type="InterPro" id="IPR041480">
    <property type="entry name" value="CIDR1_gamma"/>
</dbReference>
<feature type="region of interest" description="Disordered" evidence="1">
    <location>
        <begin position="2127"/>
        <end position="2266"/>
    </location>
</feature>
<dbReference type="SUPFAM" id="SSF140924">
    <property type="entry name" value="Duffy binding domain-like"/>
    <property type="match status" value="8"/>
</dbReference>
<dbReference type="VEuPathDB" id="PlasmoDB:PF3D7_0800300"/>
<evidence type="ECO:0000259" key="7">
    <source>
        <dbReference type="Pfam" id="PF22672"/>
    </source>
</evidence>
<feature type="transmembrane region" description="Helical" evidence="2">
    <location>
        <begin position="3156"/>
        <end position="3178"/>
    </location>
</feature>
<evidence type="ECO:0000259" key="4">
    <source>
        <dbReference type="Pfam" id="PF05424"/>
    </source>
</evidence>
<dbReference type="VEuPathDB" id="PlasmoDB:PfDd2_070035700"/>
<feature type="domain" description="Duffy-binding-like" evidence="3">
    <location>
        <begin position="383"/>
        <end position="526"/>
    </location>
</feature>
<feature type="compositionally biased region" description="Basic and acidic residues" evidence="1">
    <location>
        <begin position="2163"/>
        <end position="2180"/>
    </location>
</feature>
<dbReference type="VEuPathDB" id="PlasmoDB:PfGN01_090042900"/>
<feature type="region of interest" description="Disordered" evidence="1">
    <location>
        <begin position="566"/>
        <end position="591"/>
    </location>
</feature>
<dbReference type="FunFam" id="1.20.1310.20:FF:000002">
    <property type="entry name" value="Erythrocyte membrane protein 1, PfEMP1"/>
    <property type="match status" value="1"/>
</dbReference>
<dbReference type="VEuPathDB" id="PlasmoDB:PfSN01_050037800"/>
<dbReference type="FunFam" id="1.20.58.830:FF:000021">
    <property type="entry name" value="Erythrocyte membrane protein 1, PfEMP1"/>
    <property type="match status" value="1"/>
</dbReference>
<feature type="domain" description="Duffy-antigen binding" evidence="4">
    <location>
        <begin position="647"/>
        <end position="826"/>
    </location>
</feature>
<feature type="compositionally biased region" description="Polar residues" evidence="1">
    <location>
        <begin position="1370"/>
        <end position="1385"/>
    </location>
</feature>
<accession>A0A191VZ85</accession>
<feature type="domain" description="Duffy-binding-like" evidence="7">
    <location>
        <begin position="115"/>
        <end position="269"/>
    </location>
</feature>
<feature type="domain" description="PfEMP1 CIDRalpha1" evidence="6">
    <location>
        <begin position="311"/>
        <end position="370"/>
    </location>
</feature>
<dbReference type="VEuPathDB" id="PlasmoDB:PfNF54_110053700"/>
<keyword evidence="2" id="KW-0472">Membrane</keyword>
<dbReference type="Gene3D" id="1.20.1310.20">
    <property type="entry name" value="Duffy-antigen binding domain"/>
    <property type="match status" value="6"/>
</dbReference>
<sequence>DIVRGKDLYLGKNESEKRTKEKLQGNLVNIFKKFKEKYGDLKDVPIDDIREYWWALNRKDVWKALTCNAPYEAQYFIKSSRDDLTFSNEHCGHYKNGDPLTNLDYVPQFLRWFEEWAEHFCLVRKYKLEKVKEACRGKTGGMYCSHNGCDCEKTIGKIRHFVWDHKCNKCSIECGLYQNWMKDQKLEFEKQKEKYESEINGNNLLRNNTNNSINNIYYEDFYNKLKGKYETANEFINLLNEGRYCKEQVEEKISLDFNSDVDKIFSRSQYCQVCPDCGVVCKNGTCEVKKDPDGNCGKNVNYIPPPGVNPTDITVLYSGNEECDITKRLSEFCDNPSMVNGKHHEIWECYIDSTKSNNNNKCIMKTNDENKMNNKKIMEFHVLFHSWVRNLLIDTINWETDLRNCLNNTGITDCNDGCNNNCTCFYNWVKQKEKEWTNMMDLFTKEQKMPKKYYLNINDLFDSFFFEVMDKLNQDETKWNKLKENLKKKIESSKKNAGTKDSEAAIKVLLDHLKEIATICKDNNTNEACDPTVDSKTNSCGKNTKAGSDKVVSVKQIAQYYKRKAHAQLEERGSRSALKGDASQGQYERKGKADDFKTKLCTITQDHSNARSNSKHPCDGKDGRNTRFQVGTGWKHDNAVSKIHKNVYMPPRRQHFCTSNLEYLINGKYEAILKIQKGKINHSFLGDVLLAAKYQAEDTMKDYKPKGDQEGKCRAIRYSFADLGDIIKGTDLWKGNSGEQKTQRNLQRIFGKIKEELPGDIQKKYTGTKHLKLRADWWEANRAKVWEAMKCHIGDLNDTSVHPSSSGNCGYSDHTPLDDYIPQRLRWMTEWAEWYCKEQSRLYGELVEKCAGCKGKQKCTEGDVDCGKCKPACENYKKFIKKWQPQWDKIRAKYKKIYEHARVDIAANGGLNTSTAIKDNEDKPVIEFLFELYKENGGKIGNPAVARATVNGISTDDTTPTVYSTAAGYIHQEMGTHMQCKEQNVFCPSGGSKYAFKEPPDGYDVACKCDENKQKPPETPKENACEIVKPLLKDKGETDEIVQCNRKYKYGKGNYPGWDCNSQIHRTHNGACMPPRRQKLCVINLQYFTGETSDGLRKAFIECAAVETFFLWHKYKEDNNGGEDLQNQLKSGKIPEEFKRQMFYTFGDYRDFLFGTDISKNHGKGSKLANKIDSLFPPNNKKPGTLSRQKWWNENGPKIWNAMLCALSYNTNEKTFKDKVHSQLTTTYGYSKIKFSDKSTTLEEFAKRPQFLRWFTEWGEHFCKEHTKELAKLVTACPHDTCTNEGKKKVCSDACANYKTFIKQWREEYKKQSKKYTEDKTAKKYDNHSVAKKAKDAREYLEKTLQNFCQSDRTNGECEYKCMKNISTKEQPTENKSPVGNTDSMPASLDDEPKEVEGRCNCTPPPDACKIVKVIFNGKSATDDIQGCRPKENYKPWNCTSSQFKSGHTGACMPPRRQKLCVINLKTFEPKTSVELRNAFIKCAAIETHFLWKYYKEKNNVKNDKILESGYIPEDFKRMMYYTFGDYRDLCLDKDIGNDVSDVENYIKGVLTDSTKNGGTEITPDNWWKKIEKEVWDGMLCALSYNSKERSFKEDVRTQLTTKYPYSTVKFSGGNNSTTLEEFAKRPQFLRWFIEWSDYFCAEQAKRLVTLKEKCPDDTCTNGENKKNQCKTACENYKKWLKDWKDKYKIQSEKFDADKKNKKYEKDPAANEASSARDYLNKALINLCPNGTCSCMNDSSREPKQLPDGNTDMPSSLDDTPSEYKQRCKCPEAPPKKEEEKKDACTIATNLVKNNNGKAKINGCGTKTNVTYPEWKYHNSSRLVREDGVCMPPRRQKLCLYFLTKSNNLNSEDDIRNNFITCAAIETHFAWDRYKNKNKGADDQLKSGTIPDEFKRQMFYTFSDYRNIFFGTDISSCQNIKNASENIKIILNKEKDEEKNEKQMINKWTNSYGPEIWEAMLCALVKIGAKKDDFTENYGYNNVKFSDKSTTLEKFAQTPQFLRWFIEWGEEFCREREEKEKAVKEVCTQVKEYEGCKNKKTSGGSPCNTACEAYEDYITKKKVEYTSQEGKFNREKSQGKQEYKDISNINAPDYLKKECLDDTCNCMDKVQTIKDYWEQPHKTYNNSDLSKKCECQPPPSPPAQQPPPPPPPAPPPPPPPRLPAEDQSKPDHRARSERGDQGPARPPPPPPAPQAAQPPQQPPAPTAGGVARNLPPVQGSFEEEESDDDANEEEASEETEVKEAAKDTTETQQPQGPSATDTTTPPDVCKIVEKILTKDKLQEACKQKYDGNNSRLGWRCIPSGVVTATTGKTTKSGDTGSSVATGKDGAICVPPRRRKLYLHKMEGVDTTTESLRKWFIETAAIETFFLWDRYKKEWEHRNKKTQDGLPGVGVGNGDDENNPQKKLQESGTIPIDFLRQMFYTLGDYRDILFGKNHIVIGKTPSVSAKDEMAKREEEIKNAIDNYFSKSGSTQTQPNSDKDPKAWWNNNAKHIWKGMICALTYEDNGEKGTPQVNDSLYNKFFGTQNGNPRLQPVTPGKPPNPGTNTGTYKEKYDYENVTLKDEQSGGGPKPTGGDSTLNNPKLTQFVLRPPYFRYLEEWGETFCKERKKRLDQIYRECKVDSDDYKCSGYGEDCKNNLREKYDTVPSLECPDCAKHCSFYKKWIKKKRTEFNKQSNVYEEQKKKCKKETESTKNNDGNGFCETLQENAAKFLERLKNGPCKNDSGQDKTGNSHIKFDDQNKDKTFGHETYCDPCSEFTVKCSGNNHCDNSNGNNCKNNKITAEKIGSGGNSTEKLDMRVIDDSATGFGDLQDCTDANIFKSIRKDVWKCGKVCGYNVCKPENGNTETGSGENKDQIITIRALVTHWVHNFLEDYNRIKKKLKPCTKNDLESTCQNKCQNKCKCVGEWIKLKQQEWEEIKKRFLNQYKMDSDEYYPVRSVLETFLVQIGAANANNDVKKLIKLSEFYKSCGCSAKTNSENNKNEDAIDCMLDKLGEKAEKCAENHAQNSVETKPSGENPETKCQKSPAPVGDDDDPLEETEENTVAYPKICGDVIPKEEPIEAEGGCTPDAPQPDVKEEEEEKEEEKDKKDEEEEEEEEDEEEEEELDDEIYDDDSYSDAEDEHQNEDVTDTSSHSESQPKRLLREFPSTQLKNAMLFSTILWMVGIGFAAFTYFFLK</sequence>
<dbReference type="VEuPathDB" id="PlasmoDB:PfNF135_020005200"/>
<dbReference type="Pfam" id="PF21807">
    <property type="entry name" value="PfEMP1_CIDRalpha1_dom"/>
    <property type="match status" value="1"/>
</dbReference>
<feature type="domain" description="Duffy-binding-like" evidence="3">
    <location>
        <begin position="2864"/>
        <end position="3009"/>
    </location>
</feature>
<keyword evidence="2" id="KW-1133">Transmembrane helix</keyword>
<feature type="non-terminal residue" evidence="8">
    <location>
        <position position="1"/>
    </location>
</feature>
<feature type="domain" description="Duffy-antigen binding" evidence="4">
    <location>
        <begin position="2331"/>
        <end position="2512"/>
    </location>
</feature>
<dbReference type="VEuPathDB" id="PlasmoDB:PfSD01_010005200"/>
<gene>
    <name evidence="8" type="primary">var</name>
</gene>
<feature type="domain" description="Duffy-antigen binding" evidence="4">
    <location>
        <begin position="1450"/>
        <end position="1595"/>
    </location>
</feature>
<dbReference type="FunFam" id="1.20.1310.20:FF:000023">
    <property type="entry name" value="Erythrocyte membrane protein 1, PfEMP1"/>
    <property type="match status" value="1"/>
</dbReference>
<evidence type="ECO:0000259" key="5">
    <source>
        <dbReference type="Pfam" id="PF18562"/>
    </source>
</evidence>
<dbReference type="VEuPathDB" id="PlasmoDB:Pf7G8-2_000035500"/>
<dbReference type="Pfam" id="PF22672">
    <property type="entry name" value="DBL_C"/>
    <property type="match status" value="2"/>
</dbReference>
<evidence type="ECO:0000256" key="1">
    <source>
        <dbReference type="SAM" id="MobiDB-lite"/>
    </source>
</evidence>
<feature type="region of interest" description="Disordered" evidence="1">
    <location>
        <begin position="2527"/>
        <end position="2583"/>
    </location>
</feature>
<proteinExistence type="predicted"/>
<feature type="compositionally biased region" description="Basic and acidic residues" evidence="1">
    <location>
        <begin position="2551"/>
        <end position="2566"/>
    </location>
</feature>
<feature type="compositionally biased region" description="Pro residues" evidence="1">
    <location>
        <begin position="2184"/>
        <end position="2193"/>
    </location>
</feature>
<dbReference type="VEuPathDB" id="PlasmoDB:PfIT_100044000"/>
<dbReference type="VEuPathDB" id="PlasmoDB:Pf7G8_010005600"/>
<dbReference type="VEuPathDB" id="PlasmoDB:PfML01_000038600"/>
<dbReference type="VEuPathDB" id="PlasmoDB:PfTG01_000007400"/>
<dbReference type="GO" id="GO:0016020">
    <property type="term" value="C:membrane"/>
    <property type="evidence" value="ECO:0007669"/>
    <property type="project" value="InterPro"/>
</dbReference>
<feature type="compositionally biased region" description="Basic and acidic residues" evidence="1">
    <location>
        <begin position="2239"/>
        <end position="2249"/>
    </location>
</feature>
<dbReference type="VEuPathDB" id="PlasmoDB:PF3D7_0400400"/>
<dbReference type="VEuPathDB" id="PlasmoDB:PfSD01_020005700"/>
<feature type="non-terminal residue" evidence="8">
    <location>
        <position position="3179"/>
    </location>
</feature>
<dbReference type="VEuPathDB" id="PlasmoDB:PfTG01_000058200"/>
<dbReference type="Pfam" id="PF18562">
    <property type="entry name" value="CIDR1_gamma"/>
    <property type="match status" value="1"/>
</dbReference>
<feature type="compositionally biased region" description="Basic and acidic residues" evidence="1">
    <location>
        <begin position="1762"/>
        <end position="1776"/>
    </location>
</feature>
<feature type="compositionally biased region" description="Acidic residues" evidence="1">
    <location>
        <begin position="3078"/>
        <end position="3131"/>
    </location>
</feature>
<dbReference type="VEuPathDB" id="PlasmoDB:PfGN01_100005800"/>
<dbReference type="Pfam" id="PF03011">
    <property type="entry name" value="PFEMP"/>
    <property type="match status" value="2"/>
</dbReference>
<dbReference type="VEuPathDB" id="PlasmoDB:PfNF54_040005900"/>
<reference evidence="8" key="1">
    <citation type="journal article" date="2016" name="EMBO Mol. Med.">
        <title>Plasmodium falciparum var genes expressed in children with severe malaria encode CIDRalpha1 domains.</title>
        <authorList>
            <person name="Jespersen J.S."/>
            <person name="Wang C.W."/>
            <person name="Mkumbaye S.I."/>
            <person name="Minja D.T."/>
            <person name="Petersen B."/>
            <person name="Turner L."/>
            <person name="Petersen J.E."/>
            <person name="Lusingu J.P."/>
            <person name="Theander T.G."/>
            <person name="Lavstsen T."/>
        </authorList>
    </citation>
    <scope>NUCLEOTIDE SEQUENCE</scope>
    <source>
        <strain evidence="8">1974-5</strain>
    </source>
</reference>
<dbReference type="VEuPathDB" id="PlasmoDB:PfNF54_040031200"/>
<dbReference type="VEuPathDB" id="PlasmoDB:PF3D7_0425800"/>
<feature type="compositionally biased region" description="Pro residues" evidence="1">
    <location>
        <begin position="2136"/>
        <end position="2162"/>
    </location>
</feature>
<feature type="domain" description="Cysteine-rich interdomain region 1 gamma" evidence="5">
    <location>
        <begin position="2794"/>
        <end position="2844"/>
    </location>
</feature>
<feature type="compositionally biased region" description="Acidic residues" evidence="1">
    <location>
        <begin position="2221"/>
        <end position="2238"/>
    </location>
</feature>
<dbReference type="InterPro" id="IPR054595">
    <property type="entry name" value="DBL_C"/>
</dbReference>
<organism evidence="8">
    <name type="scientific">Plasmodium falciparum</name>
    <name type="common">malaria parasite P. falciparum</name>
    <dbReference type="NCBI Taxonomy" id="5833"/>
    <lineage>
        <taxon>Eukaryota</taxon>
        <taxon>Sar</taxon>
        <taxon>Alveolata</taxon>
        <taxon>Apicomplexa</taxon>
        <taxon>Aconoidasida</taxon>
        <taxon>Haemosporida</taxon>
        <taxon>Plasmodiidae</taxon>
        <taxon>Plasmodium</taxon>
        <taxon>Plasmodium (Laverania)</taxon>
    </lineage>
</organism>
<feature type="domain" description="Duffy-antigen binding" evidence="4">
    <location>
        <begin position="1"/>
        <end position="111"/>
    </location>
</feature>
<feature type="compositionally biased region" description="Polar residues" evidence="1">
    <location>
        <begin position="2250"/>
        <end position="2265"/>
    </location>
</feature>